<reference evidence="9 11" key="1">
    <citation type="submission" date="2014-03" db="EMBL/GenBank/DDBJ databases">
        <title>Complete genome sequence of a deeply braunched marine Bacteroidia bacterium Draconibacterium orientale type strain FH5T.</title>
        <authorList>
            <person name="Li X."/>
            <person name="Wang X."/>
            <person name="Xie Z."/>
            <person name="Du Z."/>
            <person name="Chen G."/>
        </authorList>
    </citation>
    <scope>NUCLEOTIDE SEQUENCE [LARGE SCALE GENOMIC DNA]</scope>
    <source>
        <strain evidence="9 11">FH5</strain>
    </source>
</reference>
<dbReference type="HOGENOM" id="CLU_008713_1_0_10"/>
<protein>
    <submittedName>
        <fullName evidence="10">Putative ABC transport system permease protein</fullName>
    </submittedName>
</protein>
<evidence type="ECO:0000313" key="9">
    <source>
        <dbReference type="EMBL" id="AHW61753.1"/>
    </source>
</evidence>
<evidence type="ECO:0000259" key="7">
    <source>
        <dbReference type="Pfam" id="PF02687"/>
    </source>
</evidence>
<dbReference type="Pfam" id="PF02687">
    <property type="entry name" value="FtsX"/>
    <property type="match status" value="2"/>
</dbReference>
<feature type="transmembrane region" description="Helical" evidence="6">
    <location>
        <begin position="381"/>
        <end position="410"/>
    </location>
</feature>
<dbReference type="RefSeq" id="WP_038557192.1">
    <property type="nucleotide sequence ID" value="NZ_FOHT01000003.1"/>
</dbReference>
<dbReference type="OrthoDB" id="905059at2"/>
<keyword evidence="11" id="KW-1185">Reference proteome</keyword>
<dbReference type="EMBL" id="CP007451">
    <property type="protein sequence ID" value="AHW61753.1"/>
    <property type="molecule type" value="Genomic_DNA"/>
</dbReference>
<evidence type="ECO:0000256" key="5">
    <source>
        <dbReference type="ARBA" id="ARBA00023136"/>
    </source>
</evidence>
<dbReference type="STRING" id="1168034.FH5T_07550"/>
<feature type="transmembrane region" description="Helical" evidence="6">
    <location>
        <begin position="335"/>
        <end position="361"/>
    </location>
</feature>
<feature type="domain" description="ABC3 transporter permease C-terminal" evidence="7">
    <location>
        <begin position="672"/>
        <end position="785"/>
    </location>
</feature>
<feature type="transmembrane region" description="Helical" evidence="6">
    <location>
        <begin position="752"/>
        <end position="773"/>
    </location>
</feature>
<evidence type="ECO:0000259" key="8">
    <source>
        <dbReference type="Pfam" id="PF12704"/>
    </source>
</evidence>
<comment type="subcellular location">
    <subcellularLocation>
        <location evidence="1">Cell membrane</location>
        <topology evidence="1">Multi-pass membrane protein</topology>
    </subcellularLocation>
</comment>
<feature type="domain" description="MacB-like periplasmic core" evidence="8">
    <location>
        <begin position="23"/>
        <end position="243"/>
    </location>
</feature>
<name>X5DFP3_9BACT</name>
<feature type="domain" description="ABC3 transporter permease C-terminal" evidence="7">
    <location>
        <begin position="293"/>
        <end position="410"/>
    </location>
</feature>
<keyword evidence="2" id="KW-1003">Cell membrane</keyword>
<evidence type="ECO:0000313" key="10">
    <source>
        <dbReference type="EMBL" id="SES89343.1"/>
    </source>
</evidence>
<dbReference type="InterPro" id="IPR003838">
    <property type="entry name" value="ABC3_permease_C"/>
</dbReference>
<keyword evidence="4 6" id="KW-1133">Transmembrane helix</keyword>
<feature type="transmembrane region" description="Helical" evidence="6">
    <location>
        <begin position="21"/>
        <end position="44"/>
    </location>
</feature>
<proteinExistence type="predicted"/>
<dbReference type="eggNOG" id="COG0577">
    <property type="taxonomic scope" value="Bacteria"/>
</dbReference>
<dbReference type="EMBL" id="FOHT01000003">
    <property type="protein sequence ID" value="SES89343.1"/>
    <property type="molecule type" value="Genomic_DNA"/>
</dbReference>
<evidence type="ECO:0000256" key="1">
    <source>
        <dbReference type="ARBA" id="ARBA00004651"/>
    </source>
</evidence>
<dbReference type="PANTHER" id="PTHR30572">
    <property type="entry name" value="MEMBRANE COMPONENT OF TRANSPORTER-RELATED"/>
    <property type="match status" value="1"/>
</dbReference>
<evidence type="ECO:0000256" key="2">
    <source>
        <dbReference type="ARBA" id="ARBA00022475"/>
    </source>
</evidence>
<dbReference type="InterPro" id="IPR050250">
    <property type="entry name" value="Macrolide_Exporter_MacB"/>
</dbReference>
<evidence type="ECO:0000256" key="3">
    <source>
        <dbReference type="ARBA" id="ARBA00022692"/>
    </source>
</evidence>
<dbReference type="AlphaFoldDB" id="X5DFP3"/>
<accession>X5DFP3</accession>
<reference evidence="10 12" key="2">
    <citation type="submission" date="2016-10" db="EMBL/GenBank/DDBJ databases">
        <authorList>
            <person name="de Groot N.N."/>
        </authorList>
    </citation>
    <scope>NUCLEOTIDE SEQUENCE [LARGE SCALE GENOMIC DNA]</scope>
    <source>
        <strain evidence="10 12">DSM 25947</strain>
    </source>
</reference>
<dbReference type="PANTHER" id="PTHR30572:SF18">
    <property type="entry name" value="ABC-TYPE MACROLIDE FAMILY EXPORT SYSTEM PERMEASE COMPONENT 2"/>
    <property type="match status" value="1"/>
</dbReference>
<dbReference type="KEGG" id="dori:FH5T_07550"/>
<dbReference type="Pfam" id="PF12704">
    <property type="entry name" value="MacB_PCD"/>
    <property type="match status" value="2"/>
</dbReference>
<keyword evidence="5 6" id="KW-0472">Membrane</keyword>
<feature type="transmembrane region" description="Helical" evidence="6">
    <location>
        <begin position="672"/>
        <end position="694"/>
    </location>
</feature>
<evidence type="ECO:0000256" key="6">
    <source>
        <dbReference type="SAM" id="Phobius"/>
    </source>
</evidence>
<feature type="transmembrane region" description="Helical" evidence="6">
    <location>
        <begin position="289"/>
        <end position="314"/>
    </location>
</feature>
<dbReference type="InterPro" id="IPR025857">
    <property type="entry name" value="MacB_PCD"/>
</dbReference>
<dbReference type="GO" id="GO:0022857">
    <property type="term" value="F:transmembrane transporter activity"/>
    <property type="evidence" value="ECO:0007669"/>
    <property type="project" value="TreeGrafter"/>
</dbReference>
<dbReference type="GO" id="GO:0005886">
    <property type="term" value="C:plasma membrane"/>
    <property type="evidence" value="ECO:0007669"/>
    <property type="project" value="UniProtKB-SubCell"/>
</dbReference>
<feature type="domain" description="MacB-like periplasmic core" evidence="8">
    <location>
        <begin position="438"/>
        <end position="596"/>
    </location>
</feature>
<sequence>MKFIRTGNQRIIFRNLLRNKLHSAINIIGFAVGIAVFALIIRYVDHQFSFDSFHKQQSNIYKIHLGDSRSIPPASAQFLKDNIAAIDEVVRIDEWYGGGRKGYLKNGTETFRTSDLIFTDPNFFNFFDFKLLSGDKNTALTEPNSIILSERLAKKIFGNENPIGKQIEYLSDFPAKSYGFTVQGVIEDVPSNSSILYNGLISMSTIPYHKIRNGNISEDWVNWGFATFVKLPNSELAEQINAESPEFWTDFISERWQAEEGSARAADYKLTLVPLTEVHFASGAKRSSVYLIFFIGLFILAIAIINYINLSLAISTTRIKEIGIRKVIGSHKSTLFRQFLFESILITSISAILAVFLVYLIHPLLSGFTGFQTIVESDKIIKGLLVLIAGVILIGFLAGIYPAWFLTNLAPVKSLRNEIHRGKKGNTLKQILIVSQFVVSIFLLIAVIAISKQVNFIKNKELGFDKEHIIHLSGGSSIDKSYRAFRETLLKNPTIQNVARSNGTFAGNLNIGSKHKVNGEFRNYRATTIDPDFIETFGIELLEGRNFLWSNKNDENNTALVNECFVKKMELKNPVGSVVTFLDRDITIVGVIKDFHIYSLHNQIEPYMLCYLPWNSCINIKVSGMDMQNTIATIEGVWKEFSPNVPFEYQFLDKDFEALYRTEMEFSSLIKIFTLLAVFIACLGLFGLISFSAVQRKKEIGIRKINGAKVTEVLTTLNMEVVKWVGLAFLVSCPIAWYAMNLWLENFAYKTTLSWWIFALAGILALGIALLTVSWQSWRAATRNPVEALRYE</sequence>
<feature type="transmembrane region" description="Helical" evidence="6">
    <location>
        <begin position="431"/>
        <end position="450"/>
    </location>
</feature>
<evidence type="ECO:0000313" key="12">
    <source>
        <dbReference type="Proteomes" id="UP000181981"/>
    </source>
</evidence>
<gene>
    <name evidence="9" type="ORF">FH5T_07550</name>
    <name evidence="10" type="ORF">SAMN05444285_10358</name>
</gene>
<evidence type="ECO:0000256" key="4">
    <source>
        <dbReference type="ARBA" id="ARBA00022989"/>
    </source>
</evidence>
<evidence type="ECO:0000313" key="11">
    <source>
        <dbReference type="Proteomes" id="UP000023772"/>
    </source>
</evidence>
<organism evidence="10 12">
    <name type="scientific">Draconibacterium orientale</name>
    <dbReference type="NCBI Taxonomy" id="1168034"/>
    <lineage>
        <taxon>Bacteria</taxon>
        <taxon>Pseudomonadati</taxon>
        <taxon>Bacteroidota</taxon>
        <taxon>Bacteroidia</taxon>
        <taxon>Marinilabiliales</taxon>
        <taxon>Prolixibacteraceae</taxon>
        <taxon>Draconibacterium</taxon>
    </lineage>
</organism>
<feature type="transmembrane region" description="Helical" evidence="6">
    <location>
        <begin position="721"/>
        <end position="740"/>
    </location>
</feature>
<keyword evidence="3 6" id="KW-0812">Transmembrane</keyword>
<dbReference type="Proteomes" id="UP000023772">
    <property type="component" value="Chromosome"/>
</dbReference>
<dbReference type="Proteomes" id="UP000181981">
    <property type="component" value="Unassembled WGS sequence"/>
</dbReference>